<organism evidence="1 2">
    <name type="scientific">Dreissena polymorpha</name>
    <name type="common">Zebra mussel</name>
    <name type="synonym">Mytilus polymorpha</name>
    <dbReference type="NCBI Taxonomy" id="45954"/>
    <lineage>
        <taxon>Eukaryota</taxon>
        <taxon>Metazoa</taxon>
        <taxon>Spiralia</taxon>
        <taxon>Lophotrochozoa</taxon>
        <taxon>Mollusca</taxon>
        <taxon>Bivalvia</taxon>
        <taxon>Autobranchia</taxon>
        <taxon>Heteroconchia</taxon>
        <taxon>Euheterodonta</taxon>
        <taxon>Imparidentia</taxon>
        <taxon>Neoheterodontei</taxon>
        <taxon>Myida</taxon>
        <taxon>Dreissenoidea</taxon>
        <taxon>Dreissenidae</taxon>
        <taxon>Dreissena</taxon>
    </lineage>
</organism>
<reference evidence="1" key="2">
    <citation type="submission" date="2020-11" db="EMBL/GenBank/DDBJ databases">
        <authorList>
            <person name="McCartney M.A."/>
            <person name="Auch B."/>
            <person name="Kono T."/>
            <person name="Mallez S."/>
            <person name="Becker A."/>
            <person name="Gohl D.M."/>
            <person name="Silverstein K.A.T."/>
            <person name="Koren S."/>
            <person name="Bechman K.B."/>
            <person name="Herman A."/>
            <person name="Abrahante J.E."/>
            <person name="Garbe J."/>
        </authorList>
    </citation>
    <scope>NUCLEOTIDE SEQUENCE</scope>
    <source>
        <strain evidence="1">Duluth1</strain>
        <tissue evidence="1">Whole animal</tissue>
    </source>
</reference>
<evidence type="ECO:0000313" key="1">
    <source>
        <dbReference type="EMBL" id="KAH3780713.1"/>
    </source>
</evidence>
<proteinExistence type="predicted"/>
<keyword evidence="2" id="KW-1185">Reference proteome</keyword>
<protein>
    <submittedName>
        <fullName evidence="1">Uncharacterized protein</fullName>
    </submittedName>
</protein>
<name>A0A9D4EJB1_DREPO</name>
<reference evidence="1" key="1">
    <citation type="journal article" date="2019" name="bioRxiv">
        <title>The Genome of the Zebra Mussel, Dreissena polymorpha: A Resource for Invasive Species Research.</title>
        <authorList>
            <person name="McCartney M.A."/>
            <person name="Auch B."/>
            <person name="Kono T."/>
            <person name="Mallez S."/>
            <person name="Zhang Y."/>
            <person name="Obille A."/>
            <person name="Becker A."/>
            <person name="Abrahante J.E."/>
            <person name="Garbe J."/>
            <person name="Badalamenti J.P."/>
            <person name="Herman A."/>
            <person name="Mangelson H."/>
            <person name="Liachko I."/>
            <person name="Sullivan S."/>
            <person name="Sone E.D."/>
            <person name="Koren S."/>
            <person name="Silverstein K.A.T."/>
            <person name="Beckman K.B."/>
            <person name="Gohl D.M."/>
        </authorList>
    </citation>
    <scope>NUCLEOTIDE SEQUENCE</scope>
    <source>
        <strain evidence="1">Duluth1</strain>
        <tissue evidence="1">Whole animal</tissue>
    </source>
</reference>
<dbReference type="Proteomes" id="UP000828390">
    <property type="component" value="Unassembled WGS sequence"/>
</dbReference>
<sequence length="54" mass="6219">MHQGGLGPLGVEYPYKFRVHHGETKPQSYAHELKDKIRHQHGKHTPCWRLSSAS</sequence>
<accession>A0A9D4EJB1</accession>
<evidence type="ECO:0000313" key="2">
    <source>
        <dbReference type="Proteomes" id="UP000828390"/>
    </source>
</evidence>
<dbReference type="EMBL" id="JAIWYP010000008">
    <property type="protein sequence ID" value="KAH3780713.1"/>
    <property type="molecule type" value="Genomic_DNA"/>
</dbReference>
<gene>
    <name evidence="1" type="ORF">DPMN_158534</name>
</gene>
<comment type="caution">
    <text evidence="1">The sequence shown here is derived from an EMBL/GenBank/DDBJ whole genome shotgun (WGS) entry which is preliminary data.</text>
</comment>
<dbReference type="AlphaFoldDB" id="A0A9D4EJB1"/>